<feature type="non-terminal residue" evidence="2">
    <location>
        <position position="424"/>
    </location>
</feature>
<feature type="compositionally biased region" description="Basic and acidic residues" evidence="1">
    <location>
        <begin position="33"/>
        <end position="44"/>
    </location>
</feature>
<proteinExistence type="predicted"/>
<comment type="caution">
    <text evidence="2">The sequence shown here is derived from an EMBL/GenBank/DDBJ whole genome shotgun (WGS) entry which is preliminary data.</text>
</comment>
<evidence type="ECO:0000256" key="1">
    <source>
        <dbReference type="SAM" id="MobiDB-lite"/>
    </source>
</evidence>
<feature type="compositionally biased region" description="Pro residues" evidence="1">
    <location>
        <begin position="56"/>
        <end position="76"/>
    </location>
</feature>
<organism evidence="2 3">
    <name type="scientific">Polarella glacialis</name>
    <name type="common">Dinoflagellate</name>
    <dbReference type="NCBI Taxonomy" id="89957"/>
    <lineage>
        <taxon>Eukaryota</taxon>
        <taxon>Sar</taxon>
        <taxon>Alveolata</taxon>
        <taxon>Dinophyceae</taxon>
        <taxon>Suessiales</taxon>
        <taxon>Suessiaceae</taxon>
        <taxon>Polarella</taxon>
    </lineage>
</organism>
<feature type="region of interest" description="Disordered" evidence="1">
    <location>
        <begin position="1"/>
        <end position="177"/>
    </location>
</feature>
<dbReference type="EMBL" id="CAJNNV010015776">
    <property type="protein sequence ID" value="CAE8603774.1"/>
    <property type="molecule type" value="Genomic_DNA"/>
</dbReference>
<reference evidence="2" key="1">
    <citation type="submission" date="2021-02" db="EMBL/GenBank/DDBJ databases">
        <authorList>
            <person name="Dougan E. K."/>
            <person name="Rhodes N."/>
            <person name="Thang M."/>
            <person name="Chan C."/>
        </authorList>
    </citation>
    <scope>NUCLEOTIDE SEQUENCE</scope>
</reference>
<evidence type="ECO:0000313" key="3">
    <source>
        <dbReference type="Proteomes" id="UP000654075"/>
    </source>
</evidence>
<sequence length="424" mass="42282">DSSDAGSGDAGAEPMRDGGRIRIALKATAGRAAAEKTSSKKTEDAPPVPAGGDVPLDPPPGPIFSQPPSPAPPLPVPSTVAAAPSPGAAPAQQAVAGSQGGLPENFKFPQGYPPPPPEKVDDVSANFSLPVNFKFPQGYPPPRPEQEQPASSGSLPANFRFPQGYPPPPSSATSPTGAAAAAATAAAAAGALPPGTTQVVVVPSSVPGAPPLVISTQGTALAGLSSAQIQALLAQLPPLKAPAPAGVTLAPAMLQAAPMPLDPVSQFLSVHQVDHRAAAALRMLPLELQYRIIGEGPLTGGNPSAVLAMRITKLEVPGAVPSAGSTMPAPATSAYGTQPAYGAQPAYGTQPSPFGFQQLQAGFTAPAQLLQYGPPPGTTMGQYLPPPPGFLPPFPGGLRPLVAGAYGKAGLLAPPLPPPGPCFR</sequence>
<evidence type="ECO:0000313" key="2">
    <source>
        <dbReference type="EMBL" id="CAE8603774.1"/>
    </source>
</evidence>
<dbReference type="AlphaFoldDB" id="A0A813F019"/>
<gene>
    <name evidence="2" type="ORF">PGLA1383_LOCUS21977</name>
</gene>
<feature type="compositionally biased region" description="Low complexity" evidence="1">
    <location>
        <begin position="77"/>
        <end position="97"/>
    </location>
</feature>
<feature type="compositionally biased region" description="Low complexity" evidence="1">
    <location>
        <begin position="1"/>
        <end position="12"/>
    </location>
</feature>
<accession>A0A813F019</accession>
<name>A0A813F019_POLGL</name>
<dbReference type="Proteomes" id="UP000654075">
    <property type="component" value="Unassembled WGS sequence"/>
</dbReference>
<protein>
    <submittedName>
        <fullName evidence="2">Uncharacterized protein</fullName>
    </submittedName>
</protein>
<keyword evidence="3" id="KW-1185">Reference proteome</keyword>